<keyword evidence="2" id="KW-0732">Signal</keyword>
<feature type="region of interest" description="Disordered" evidence="1">
    <location>
        <begin position="359"/>
        <end position="410"/>
    </location>
</feature>
<reference evidence="3 4" key="1">
    <citation type="submission" date="2019-01" db="EMBL/GenBank/DDBJ databases">
        <title>Brevundimonas diminuta Genome sequencing and assembly.</title>
        <authorList>
            <person name="Chen H."/>
        </authorList>
    </citation>
    <scope>NUCLEOTIDE SEQUENCE [LARGE SCALE GENOMIC DNA]</scope>
    <source>
        <strain evidence="4">ATCC(B) 19146</strain>
    </source>
</reference>
<feature type="compositionally biased region" description="Gly residues" evidence="1">
    <location>
        <begin position="359"/>
        <end position="368"/>
    </location>
</feature>
<evidence type="ECO:0008006" key="5">
    <source>
        <dbReference type="Google" id="ProtNLM"/>
    </source>
</evidence>
<dbReference type="InterPro" id="IPR006311">
    <property type="entry name" value="TAT_signal"/>
</dbReference>
<feature type="chain" id="PRO_5018975664" description="YD repeat-containing protein" evidence="2">
    <location>
        <begin position="29"/>
        <end position="479"/>
    </location>
</feature>
<accession>A0A410NUV1</accession>
<dbReference type="PROSITE" id="PS51318">
    <property type="entry name" value="TAT"/>
    <property type="match status" value="1"/>
</dbReference>
<evidence type="ECO:0000313" key="3">
    <source>
        <dbReference type="EMBL" id="QAT13773.1"/>
    </source>
</evidence>
<name>A0A410NUV1_BREDI</name>
<dbReference type="EMBL" id="CP035093">
    <property type="protein sequence ID" value="QAT13773.1"/>
    <property type="molecule type" value="Genomic_DNA"/>
</dbReference>
<evidence type="ECO:0000313" key="4">
    <source>
        <dbReference type="Proteomes" id="UP000287388"/>
    </source>
</evidence>
<organism evidence="3 4">
    <name type="scientific">Brevundimonas diminuta</name>
    <name type="common">Pseudomonas diminuta</name>
    <dbReference type="NCBI Taxonomy" id="293"/>
    <lineage>
        <taxon>Bacteria</taxon>
        <taxon>Pseudomonadati</taxon>
        <taxon>Pseudomonadota</taxon>
        <taxon>Alphaproteobacteria</taxon>
        <taxon>Caulobacterales</taxon>
        <taxon>Caulobacteraceae</taxon>
        <taxon>Brevundimonas</taxon>
    </lineage>
</organism>
<feature type="signal peptide" evidence="2">
    <location>
        <begin position="1"/>
        <end position="28"/>
    </location>
</feature>
<dbReference type="Proteomes" id="UP000287388">
    <property type="component" value="Chromosome"/>
</dbReference>
<dbReference type="Pfam" id="PF05593">
    <property type="entry name" value="RHS_repeat"/>
    <property type="match status" value="1"/>
</dbReference>
<dbReference type="AlphaFoldDB" id="A0A410NUV1"/>
<dbReference type="KEGG" id="bdm:EQG53_05040"/>
<evidence type="ECO:0000256" key="2">
    <source>
        <dbReference type="SAM" id="SignalP"/>
    </source>
</evidence>
<feature type="compositionally biased region" description="Gly residues" evidence="1">
    <location>
        <begin position="376"/>
        <end position="399"/>
    </location>
</feature>
<dbReference type="InterPro" id="IPR031325">
    <property type="entry name" value="RHS_repeat"/>
</dbReference>
<gene>
    <name evidence="3" type="ORF">EQG53_05040</name>
</gene>
<sequence>MAISRRRALLTVLLGGAAPMAFRDVAQAEITQYTYDALGRLKTVTYSNGATVTYDYDAAGNRTQWTQTPPASVQASLTASPTAVPEGSSATLTWSTNYATSASISPGVGSVTPLTSGSVSVTPSVTTTYTLTANGPNGPATSQATVTVYPKPTSSLSASPASIVEGTSTTLNWTSTNATAATINNGVGGVTPVPGGSVSVSPLVTTTYTLTVTGAGGQHTSQTTVTVTPNNFTRTIQITGSGPVNLRSLANAAGYNGAQNANVTFEVGTSVTITGAAGAPGGGIAIDSGAWPTGSYAITLTLRVKSGGVVRGGGGRGGVGGYHGTSGDAGGSGGDAIFCRLPMSIIIDGGGIVQGGGGGGGGGAGGNNGDPYEPQLGGGGGGGGGAPNGSGGAGGGGAPSGANGNPGSATTGGFGGDASLGSGGGTGALYGAIGNDGFNFFSPLGQAWGGSGGAGGYAVRKNGNAVNVTNNGTTAGGIG</sequence>
<proteinExistence type="predicted"/>
<feature type="compositionally biased region" description="Low complexity" evidence="1">
    <location>
        <begin position="400"/>
        <end position="409"/>
    </location>
</feature>
<protein>
    <recommendedName>
        <fullName evidence="5">YD repeat-containing protein</fullName>
    </recommendedName>
</protein>
<evidence type="ECO:0000256" key="1">
    <source>
        <dbReference type="SAM" id="MobiDB-lite"/>
    </source>
</evidence>